<sequence length="88" mass="10511">MDLRLWCFGCARGSTVEGSIWRRFEARGWPLDLRAARCHFRCKECRSTENILIVPASRPLPPVEEPISWEREVMRFFFQSRRAAKKRR</sequence>
<keyword evidence="2" id="KW-1185">Reference proteome</keyword>
<proteinExistence type="predicted"/>
<evidence type="ECO:0000313" key="1">
    <source>
        <dbReference type="EMBL" id="EQB33579.1"/>
    </source>
</evidence>
<evidence type="ECO:0008006" key="3">
    <source>
        <dbReference type="Google" id="ProtNLM"/>
    </source>
</evidence>
<dbReference type="Proteomes" id="UP000015523">
    <property type="component" value="Unassembled WGS sequence"/>
</dbReference>
<dbReference type="EMBL" id="AUWY01000033">
    <property type="protein sequence ID" value="EQB33579.1"/>
    <property type="molecule type" value="Genomic_DNA"/>
</dbReference>
<accession>T0KA49</accession>
<reference evidence="1 2" key="1">
    <citation type="journal article" date="2013" name="Genome Announc.">
        <title>Draft Genome Sequence of Sphingobium ummariense Strain RL-3, a Hexachlorocyclohexane-Degrading Bacterium.</title>
        <authorList>
            <person name="Kohli P."/>
            <person name="Dua A."/>
            <person name="Sangwan N."/>
            <person name="Oldach P."/>
            <person name="Khurana J.P."/>
            <person name="Lal R."/>
        </authorList>
    </citation>
    <scope>NUCLEOTIDE SEQUENCE [LARGE SCALE GENOMIC DNA]</scope>
    <source>
        <strain evidence="1 2">RL-3</strain>
    </source>
</reference>
<name>T0KA49_9SPHN</name>
<dbReference type="PATRIC" id="fig|1346791.3.peg.707"/>
<protein>
    <recommendedName>
        <fullName evidence="3">Zinc-binding domain-containing protein</fullName>
    </recommendedName>
</protein>
<evidence type="ECO:0000313" key="2">
    <source>
        <dbReference type="Proteomes" id="UP000015523"/>
    </source>
</evidence>
<dbReference type="eggNOG" id="ENOG50302ZI">
    <property type="taxonomic scope" value="Bacteria"/>
</dbReference>
<dbReference type="STRING" id="1346791.M529_03650"/>
<comment type="caution">
    <text evidence="1">The sequence shown here is derived from an EMBL/GenBank/DDBJ whole genome shotgun (WGS) entry which is preliminary data.</text>
</comment>
<gene>
    <name evidence="1" type="ORF">M529_03650</name>
</gene>
<organism evidence="1 2">
    <name type="scientific">Sphingobium ummariense RL-3</name>
    <dbReference type="NCBI Taxonomy" id="1346791"/>
    <lineage>
        <taxon>Bacteria</taxon>
        <taxon>Pseudomonadati</taxon>
        <taxon>Pseudomonadota</taxon>
        <taxon>Alphaproteobacteria</taxon>
        <taxon>Sphingomonadales</taxon>
        <taxon>Sphingomonadaceae</taxon>
        <taxon>Sphingobium</taxon>
    </lineage>
</organism>
<dbReference type="AlphaFoldDB" id="T0KA49"/>